<dbReference type="CDD" id="cd04301">
    <property type="entry name" value="NAT_SF"/>
    <property type="match status" value="1"/>
</dbReference>
<sequence>MSALGTFTTGARAPLDAVSSAELTPPSLSVWGGTTVFRMTSPVPVRRARTSDIPEIKRLIDVYAGKILLEKNLVTLYEAVQEFWVAEVDDTVVGCGALHVLWADLGEIRTVAVDPAVKGHGVGHAIVGRLLEVARRLELHRVFVLTFETRFFGRHGFVEIDGTPVTPEVYEEMCRSFDEGVAEFLDLSYVKPNTLGNTRMLVTLEEEQ</sequence>
<dbReference type="NCBIfam" id="NF005921">
    <property type="entry name" value="PRK07922.1"/>
    <property type="match status" value="1"/>
</dbReference>
<evidence type="ECO:0000256" key="2">
    <source>
        <dbReference type="ARBA" id="ARBA00023315"/>
    </source>
</evidence>
<gene>
    <name evidence="4" type="ORF">GCM10023147_49940</name>
</gene>
<feature type="domain" description="N-acetyltransferase" evidence="3">
    <location>
        <begin position="43"/>
        <end position="178"/>
    </location>
</feature>
<dbReference type="EMBL" id="BAABFR010000155">
    <property type="protein sequence ID" value="GAA4406380.1"/>
    <property type="molecule type" value="Genomic_DNA"/>
</dbReference>
<organism evidence="4 5">
    <name type="scientific">Tsukamurella soli</name>
    <dbReference type="NCBI Taxonomy" id="644556"/>
    <lineage>
        <taxon>Bacteria</taxon>
        <taxon>Bacillati</taxon>
        <taxon>Actinomycetota</taxon>
        <taxon>Actinomycetes</taxon>
        <taxon>Mycobacteriales</taxon>
        <taxon>Tsukamurellaceae</taxon>
        <taxon>Tsukamurella</taxon>
    </lineage>
</organism>
<evidence type="ECO:0000259" key="3">
    <source>
        <dbReference type="PROSITE" id="PS51186"/>
    </source>
</evidence>
<dbReference type="PANTHER" id="PTHR43626:SF4">
    <property type="entry name" value="GCN5-RELATED N-ACETYLTRANSFERASE 2, CHLOROPLASTIC"/>
    <property type="match status" value="1"/>
</dbReference>
<proteinExistence type="predicted"/>
<keyword evidence="2" id="KW-0012">Acyltransferase</keyword>
<dbReference type="InterPro" id="IPR000182">
    <property type="entry name" value="GNAT_dom"/>
</dbReference>
<comment type="caution">
    <text evidence="4">The sequence shown here is derived from an EMBL/GenBank/DDBJ whole genome shotgun (WGS) entry which is preliminary data.</text>
</comment>
<dbReference type="PANTHER" id="PTHR43626">
    <property type="entry name" value="ACYL-COA N-ACYLTRANSFERASE"/>
    <property type="match status" value="1"/>
</dbReference>
<dbReference type="SUPFAM" id="SSF55729">
    <property type="entry name" value="Acyl-CoA N-acyltransferases (Nat)"/>
    <property type="match status" value="1"/>
</dbReference>
<dbReference type="Proteomes" id="UP001500635">
    <property type="component" value="Unassembled WGS sequence"/>
</dbReference>
<keyword evidence="5" id="KW-1185">Reference proteome</keyword>
<dbReference type="InterPro" id="IPR016181">
    <property type="entry name" value="Acyl_CoA_acyltransferase"/>
</dbReference>
<dbReference type="Gene3D" id="3.40.630.30">
    <property type="match status" value="1"/>
</dbReference>
<evidence type="ECO:0000313" key="5">
    <source>
        <dbReference type="Proteomes" id="UP001500635"/>
    </source>
</evidence>
<keyword evidence="1" id="KW-0808">Transferase</keyword>
<dbReference type="PROSITE" id="PS51186">
    <property type="entry name" value="GNAT"/>
    <property type="match status" value="1"/>
</dbReference>
<dbReference type="InterPro" id="IPR045039">
    <property type="entry name" value="NSI-like"/>
</dbReference>
<reference evidence="5" key="1">
    <citation type="journal article" date="2019" name="Int. J. Syst. Evol. Microbiol.">
        <title>The Global Catalogue of Microorganisms (GCM) 10K type strain sequencing project: providing services to taxonomists for standard genome sequencing and annotation.</title>
        <authorList>
            <consortium name="The Broad Institute Genomics Platform"/>
            <consortium name="The Broad Institute Genome Sequencing Center for Infectious Disease"/>
            <person name="Wu L."/>
            <person name="Ma J."/>
        </authorList>
    </citation>
    <scope>NUCLEOTIDE SEQUENCE [LARGE SCALE GENOMIC DNA]</scope>
    <source>
        <strain evidence="5">JCM 17688</strain>
    </source>
</reference>
<evidence type="ECO:0000256" key="1">
    <source>
        <dbReference type="ARBA" id="ARBA00022679"/>
    </source>
</evidence>
<accession>A0ABP8KHC5</accession>
<dbReference type="Pfam" id="PF00583">
    <property type="entry name" value="Acetyltransf_1"/>
    <property type="match status" value="1"/>
</dbReference>
<name>A0ABP8KHC5_9ACTN</name>
<evidence type="ECO:0000313" key="4">
    <source>
        <dbReference type="EMBL" id="GAA4406380.1"/>
    </source>
</evidence>
<protein>
    <submittedName>
        <fullName evidence="4">Amino-acid N-acetyltransferase</fullName>
    </submittedName>
</protein>